<protein>
    <submittedName>
        <fullName evidence="1">Uncharacterized protein</fullName>
    </submittedName>
</protein>
<reference evidence="1 2" key="1">
    <citation type="journal article" date="2011" name="PLoS Pathog.">
        <title>Dynamic evolution of pathogenicity revealed by sequencing and comparative genomics of 19 Pseudomonas syringae isolates.</title>
        <authorList>
            <person name="Baltrus D.A."/>
            <person name="Nishimura M.T."/>
            <person name="Romanchuk A."/>
            <person name="Chang J.H."/>
            <person name="Mukhtar M.S."/>
            <person name="Cherkis K."/>
            <person name="Roach J."/>
            <person name="Grant S.R."/>
            <person name="Jones C.D."/>
            <person name="Dangl J.L."/>
        </authorList>
    </citation>
    <scope>NUCLEOTIDE SEQUENCE [LARGE SCALE GENOMIC DNA]</scope>
    <source>
        <strain evidence="2">M301072PT</strain>
    </source>
</reference>
<accession>F3FTY4</accession>
<proteinExistence type="predicted"/>
<dbReference type="Proteomes" id="UP000004471">
    <property type="component" value="Unassembled WGS sequence"/>
</dbReference>
<evidence type="ECO:0000313" key="1">
    <source>
        <dbReference type="EMBL" id="EGH33676.1"/>
    </source>
</evidence>
<sequence length="108" mass="12110">MASANARLQFAVGVAATLIFTEFGTQVGAVLLTERRLFMGLLQRCFQLRTVGQITVLRLMLLQALIAFQLQHFCLFQRLVGAAQLHAQLLDMRIVVGQQRIQRAVVEL</sequence>
<evidence type="ECO:0000313" key="2">
    <source>
        <dbReference type="Proteomes" id="UP000004471"/>
    </source>
</evidence>
<organism evidence="1 2">
    <name type="scientific">Pseudomonas syringae pv. japonica str. M301072</name>
    <dbReference type="NCBI Taxonomy" id="629262"/>
    <lineage>
        <taxon>Bacteria</taxon>
        <taxon>Pseudomonadati</taxon>
        <taxon>Pseudomonadota</taxon>
        <taxon>Gammaproteobacteria</taxon>
        <taxon>Pseudomonadales</taxon>
        <taxon>Pseudomonadaceae</taxon>
        <taxon>Pseudomonas</taxon>
        <taxon>Pseudomonas syringae</taxon>
    </lineage>
</organism>
<gene>
    <name evidence="1" type="ORF">PSYJA_34095</name>
</gene>
<comment type="caution">
    <text evidence="1">The sequence shown here is derived from an EMBL/GenBank/DDBJ whole genome shotgun (WGS) entry which is preliminary data.</text>
</comment>
<name>F3FTY4_PSESX</name>
<feature type="non-terminal residue" evidence="1">
    <location>
        <position position="108"/>
    </location>
</feature>
<dbReference type="AlphaFoldDB" id="F3FTY4"/>
<dbReference type="EMBL" id="AEAH01001846">
    <property type="protein sequence ID" value="EGH33676.1"/>
    <property type="molecule type" value="Genomic_DNA"/>
</dbReference>
<dbReference type="HOGENOM" id="CLU_2202682_0_0_6"/>